<organism evidence="9 10">
    <name type="scientific">Aeromonas cavernicola</name>
    <dbReference type="NCBI Taxonomy" id="1006623"/>
    <lineage>
        <taxon>Bacteria</taxon>
        <taxon>Pseudomonadati</taxon>
        <taxon>Pseudomonadota</taxon>
        <taxon>Gammaproteobacteria</taxon>
        <taxon>Aeromonadales</taxon>
        <taxon>Aeromonadaceae</taxon>
        <taxon>Aeromonas</taxon>
    </lineage>
</organism>
<evidence type="ECO:0000256" key="4">
    <source>
        <dbReference type="ARBA" id="ARBA00022741"/>
    </source>
</evidence>
<dbReference type="Gene3D" id="3.30.70.560">
    <property type="entry name" value="7,8-Dihydro-6-hydroxymethylpterin-pyrophosphokinase HPPK"/>
    <property type="match status" value="1"/>
</dbReference>
<comment type="pathway">
    <text evidence="1">Cofactor biosynthesis; tetrahydrofolate biosynthesis; 2-amino-4-hydroxy-6-hydroxymethyl-7,8-dihydropteridine diphosphate from 7,8-dihydroneopterin triphosphate: step 4/4.</text>
</comment>
<keyword evidence="7" id="KW-0289">Folate biosynthesis</keyword>
<dbReference type="Pfam" id="PF01288">
    <property type="entry name" value="HPPK"/>
    <property type="match status" value="1"/>
</dbReference>
<dbReference type="PANTHER" id="PTHR43071">
    <property type="entry name" value="2-AMINO-4-HYDROXY-6-HYDROXYMETHYLDIHYDROPTERIDINE PYROPHOSPHOKINASE"/>
    <property type="match status" value="1"/>
</dbReference>
<evidence type="ECO:0000256" key="1">
    <source>
        <dbReference type="ARBA" id="ARBA00005051"/>
    </source>
</evidence>
<keyword evidence="10" id="KW-1185">Reference proteome</keyword>
<dbReference type="EC" id="2.7.6.3" evidence="2"/>
<protein>
    <recommendedName>
        <fullName evidence="2">2-amino-4-hydroxy-6-hydroxymethyldihydropteridine diphosphokinase</fullName>
        <ecNumber evidence="2">2.7.6.3</ecNumber>
    </recommendedName>
</protein>
<dbReference type="UniPathway" id="UPA00077">
    <property type="reaction ID" value="UER00155"/>
</dbReference>
<evidence type="ECO:0000313" key="9">
    <source>
        <dbReference type="EMBL" id="PJG59585.1"/>
    </source>
</evidence>
<feature type="domain" description="7,8-dihydro-6-hydroxymethylpterin-pyrophosphokinase" evidence="8">
    <location>
        <begin position="85"/>
        <end position="96"/>
    </location>
</feature>
<evidence type="ECO:0000259" key="8">
    <source>
        <dbReference type="PROSITE" id="PS00794"/>
    </source>
</evidence>
<gene>
    <name evidence="9" type="primary">folK</name>
    <name evidence="9" type="ORF">CUC53_06585</name>
</gene>
<evidence type="ECO:0000256" key="7">
    <source>
        <dbReference type="ARBA" id="ARBA00022909"/>
    </source>
</evidence>
<comment type="caution">
    <text evidence="9">The sequence shown here is derived from an EMBL/GenBank/DDBJ whole genome shotgun (WGS) entry which is preliminary data.</text>
</comment>
<dbReference type="OrthoDB" id="9790168at2"/>
<dbReference type="AlphaFoldDB" id="A0A2H9U6C2"/>
<proteinExistence type="predicted"/>
<dbReference type="SUPFAM" id="SSF55083">
    <property type="entry name" value="6-hydroxymethyl-7,8-dihydropterin pyrophosphokinase, HPPK"/>
    <property type="match status" value="1"/>
</dbReference>
<dbReference type="EMBL" id="PGGC01000059">
    <property type="protein sequence ID" value="PJG59585.1"/>
    <property type="molecule type" value="Genomic_DNA"/>
</dbReference>
<evidence type="ECO:0000256" key="3">
    <source>
        <dbReference type="ARBA" id="ARBA00022679"/>
    </source>
</evidence>
<dbReference type="RefSeq" id="WP_100293410.1">
    <property type="nucleotide sequence ID" value="NZ_PGGC01000059.1"/>
</dbReference>
<evidence type="ECO:0000313" key="10">
    <source>
        <dbReference type="Proteomes" id="UP000235861"/>
    </source>
</evidence>
<keyword evidence="6" id="KW-0067">ATP-binding</keyword>
<dbReference type="NCBIfam" id="TIGR01498">
    <property type="entry name" value="folK"/>
    <property type="match status" value="1"/>
</dbReference>
<keyword evidence="3" id="KW-0808">Transferase</keyword>
<accession>A0A2H9U6C2</accession>
<evidence type="ECO:0000256" key="6">
    <source>
        <dbReference type="ARBA" id="ARBA00022840"/>
    </source>
</evidence>
<dbReference type="GO" id="GO:0046654">
    <property type="term" value="P:tetrahydrofolate biosynthetic process"/>
    <property type="evidence" value="ECO:0007669"/>
    <property type="project" value="UniProtKB-UniPathway"/>
</dbReference>
<dbReference type="InterPro" id="IPR035907">
    <property type="entry name" value="Hppk_sf"/>
</dbReference>
<dbReference type="PANTHER" id="PTHR43071:SF2">
    <property type="entry name" value="2-AMINO-4-HYDROXY-6-HYDROXYMETHYLDIHYDROPTERIDINE PYROPHOSPHOKINASE"/>
    <property type="match status" value="1"/>
</dbReference>
<dbReference type="GO" id="GO:0046656">
    <property type="term" value="P:folic acid biosynthetic process"/>
    <property type="evidence" value="ECO:0007669"/>
    <property type="project" value="UniProtKB-KW"/>
</dbReference>
<keyword evidence="4" id="KW-0547">Nucleotide-binding</keyword>
<dbReference type="Proteomes" id="UP000235861">
    <property type="component" value="Unassembled WGS sequence"/>
</dbReference>
<dbReference type="InterPro" id="IPR000550">
    <property type="entry name" value="Hppk"/>
</dbReference>
<dbReference type="GO" id="GO:0005524">
    <property type="term" value="F:ATP binding"/>
    <property type="evidence" value="ECO:0007669"/>
    <property type="project" value="UniProtKB-KW"/>
</dbReference>
<reference evidence="9 10" key="1">
    <citation type="submission" date="2017-11" db="EMBL/GenBank/DDBJ databases">
        <title>Draft genome sequence of environmental isolate Aeromonas cavernicola sp. nov. MDC 2508.</title>
        <authorList>
            <person name="Colston S.M."/>
            <person name="Navarro A."/>
            <person name="Martinez-Murcia A.J."/>
            <person name="Graf J."/>
        </authorList>
    </citation>
    <scope>NUCLEOTIDE SEQUENCE [LARGE SCALE GENOMIC DNA]</scope>
    <source>
        <strain evidence="9 10">MDC 2508</strain>
    </source>
</reference>
<dbReference type="GO" id="GO:0003848">
    <property type="term" value="F:2-amino-4-hydroxy-6-hydroxymethyldihydropteridine diphosphokinase activity"/>
    <property type="evidence" value="ECO:0007669"/>
    <property type="project" value="UniProtKB-EC"/>
</dbReference>
<name>A0A2H9U6C2_9GAMM</name>
<evidence type="ECO:0000256" key="2">
    <source>
        <dbReference type="ARBA" id="ARBA00013253"/>
    </source>
</evidence>
<dbReference type="PROSITE" id="PS00794">
    <property type="entry name" value="HPPK"/>
    <property type="match status" value="1"/>
</dbReference>
<evidence type="ECO:0000256" key="5">
    <source>
        <dbReference type="ARBA" id="ARBA00022777"/>
    </source>
</evidence>
<dbReference type="GO" id="GO:0016301">
    <property type="term" value="F:kinase activity"/>
    <property type="evidence" value="ECO:0007669"/>
    <property type="project" value="UniProtKB-KW"/>
</dbReference>
<sequence length="178" mass="20042">MTAIYISLGSNIEREHHIRAGLDALYTTFGELTVSRVFESAAVGFHGRPFYNLVVSAKTALPLMAVCHHLRTMEFAHGREMNAKKFAPRTLDLDLLLYGDLVCEAPVVLPRGEILTNAFVLWPLAELAPSLRHPVVGRSLGELWQDYDKQAQQLSPIPFHWQPPTLHPHDTREQRLGV</sequence>
<keyword evidence="5 9" id="KW-0418">Kinase</keyword>